<feature type="region of interest" description="Disordered" evidence="1">
    <location>
        <begin position="112"/>
        <end position="152"/>
    </location>
</feature>
<feature type="compositionally biased region" description="Basic and acidic residues" evidence="1">
    <location>
        <begin position="353"/>
        <end position="374"/>
    </location>
</feature>
<dbReference type="EMBL" id="ATAM02000013">
    <property type="protein sequence ID" value="KAL0240628.1"/>
    <property type="molecule type" value="Genomic_DNA"/>
</dbReference>
<evidence type="ECO:0000313" key="2">
    <source>
        <dbReference type="EMBL" id="KAL0240628.1"/>
    </source>
</evidence>
<accession>A0ABR3BIW2</accession>
<reference evidence="2" key="1">
    <citation type="submission" date="2015-01" db="EMBL/GenBank/DDBJ databases">
        <authorList>
            <consortium name="The Broad Institute Genomics Platform"/>
            <person name="Cuomo C."/>
            <person name="Litvintseva A."/>
            <person name="Chen Y."/>
            <person name="Heitman J."/>
            <person name="Sun S."/>
            <person name="Springer D."/>
            <person name="Dromer F."/>
            <person name="Young S."/>
            <person name="Zeng Q."/>
            <person name="Gargeya S."/>
            <person name="Abouelleil A."/>
            <person name="Alvarado L."/>
            <person name="Chapman S.B."/>
            <person name="Gainer-Dewar J."/>
            <person name="Goldberg J."/>
            <person name="Griggs A."/>
            <person name="Gujja S."/>
            <person name="Hansen M."/>
            <person name="Howarth C."/>
            <person name="Imamovic A."/>
            <person name="Larimer J."/>
            <person name="Murphy C."/>
            <person name="Naylor J."/>
            <person name="Pearson M."/>
            <person name="Priest M."/>
            <person name="Roberts A."/>
            <person name="Saif S."/>
            <person name="Shea T."/>
            <person name="Sykes S."/>
            <person name="Wortman J."/>
            <person name="Nusbaum C."/>
            <person name="Birren B."/>
        </authorList>
    </citation>
    <scope>NUCLEOTIDE SEQUENCE</scope>
    <source>
        <strain evidence="2">IND107</strain>
    </source>
</reference>
<dbReference type="Proteomes" id="UP000054399">
    <property type="component" value="Unassembled WGS sequence"/>
</dbReference>
<comment type="caution">
    <text evidence="2">The sequence shown here is derived from an EMBL/GenBank/DDBJ whole genome shotgun (WGS) entry which is preliminary data.</text>
</comment>
<dbReference type="GeneID" id="91993281"/>
<feature type="region of interest" description="Disordered" evidence="1">
    <location>
        <begin position="33"/>
        <end position="78"/>
    </location>
</feature>
<feature type="region of interest" description="Disordered" evidence="1">
    <location>
        <begin position="237"/>
        <end position="312"/>
    </location>
</feature>
<gene>
    <name evidence="2" type="ORF">I308_106426</name>
</gene>
<evidence type="ECO:0000256" key="1">
    <source>
        <dbReference type="SAM" id="MobiDB-lite"/>
    </source>
</evidence>
<protein>
    <submittedName>
        <fullName evidence="2">Uncharacterized protein</fullName>
    </submittedName>
</protein>
<feature type="region of interest" description="Disordered" evidence="1">
    <location>
        <begin position="430"/>
        <end position="516"/>
    </location>
</feature>
<reference evidence="2" key="2">
    <citation type="submission" date="2024-01" db="EMBL/GenBank/DDBJ databases">
        <title>Comparative genomics of Cryptococcus and Kwoniella reveals pathogenesis evolution and contrasting modes of karyotype evolution via chromosome fusion or intercentromeric recombination.</title>
        <authorList>
            <person name="Coelho M.A."/>
            <person name="David-Palma M."/>
            <person name="Shea T."/>
            <person name="Bowers K."/>
            <person name="Mcginley-Smith S."/>
            <person name="Mohammad A.W."/>
            <person name="Gnirke A."/>
            <person name="Yurkov A.M."/>
            <person name="Nowrousian M."/>
            <person name="Sun S."/>
            <person name="Cuomo C.A."/>
            <person name="Heitman J."/>
        </authorList>
    </citation>
    <scope>NUCLEOTIDE SEQUENCE</scope>
    <source>
        <strain evidence="2">IND107</strain>
    </source>
</reference>
<feature type="compositionally biased region" description="Polar residues" evidence="1">
    <location>
        <begin position="430"/>
        <end position="445"/>
    </location>
</feature>
<name>A0ABR3BIW2_9TREE</name>
<feature type="compositionally biased region" description="Low complexity" evidence="1">
    <location>
        <begin position="254"/>
        <end position="265"/>
    </location>
</feature>
<feature type="compositionally biased region" description="Low complexity" evidence="1">
    <location>
        <begin position="455"/>
        <end position="476"/>
    </location>
</feature>
<feature type="compositionally biased region" description="Low complexity" evidence="1">
    <location>
        <begin position="375"/>
        <end position="387"/>
    </location>
</feature>
<sequence length="611" mass="65704">MVFSFPQFSPRVFSFIDTSPPVIYPAPKHNPLSKGHFKTSASIKTPTKETSRLAVPPFSKSQHRSSRHSISTAKSSEGRGLGTLAASMSALDLNATWKPLPGGGLEEKRMSVERANSQLPARPRHRRSQSAVQLPAKSFLSISPSGEPGPQNRLQEFSRNPLASVSATSLPTLAELELPKEDLGVSASGPVISGDRIYMPPSPIVKPKNRLSRGASIISTASTSGPLSPNMLMVSTFSDSDTRSRSLVPPPQPASTSQTQAAYASMPPPPLRPDPDSITYSPSRNVARPIPSLTHSFQDAPPSRLSRPCHQRRASVDSVASVELSDVAVMATWSFPASPSPEKQPRYAPSREPTQDHGKDKQPRQSTRLRERLKSLSGLGTSCGTSSNDGPHSNSSGKTSMSTAESSETVIRASKPLQSYLTGRHRHTYSSPNLVVHTPSGTGSPRATGPPSNALLPTLRPQRRTTTTRLRKPNPLSMHTSNSASTATLRRANSSTGAKGELSSSPESMISDTTTCPSPTLSVCSLAAGPAITVHVDGENSEKEGETTWWPVMPSLRRRSKLRISEKSATSEVESLDGTPLEGETQDRSEEDGFGLDMDDQEEKYIDMDHM</sequence>
<proteinExistence type="predicted"/>
<organism evidence="2 3">
    <name type="scientific">Cryptococcus tetragattii IND107</name>
    <dbReference type="NCBI Taxonomy" id="1296105"/>
    <lineage>
        <taxon>Eukaryota</taxon>
        <taxon>Fungi</taxon>
        <taxon>Dikarya</taxon>
        <taxon>Basidiomycota</taxon>
        <taxon>Agaricomycotina</taxon>
        <taxon>Tremellomycetes</taxon>
        <taxon>Tremellales</taxon>
        <taxon>Cryptococcaceae</taxon>
        <taxon>Cryptococcus</taxon>
        <taxon>Cryptococcus gattii species complex</taxon>
    </lineage>
</organism>
<feature type="compositionally biased region" description="Acidic residues" evidence="1">
    <location>
        <begin position="589"/>
        <end position="602"/>
    </location>
</feature>
<feature type="region of interest" description="Disordered" evidence="1">
    <location>
        <begin position="335"/>
        <end position="409"/>
    </location>
</feature>
<evidence type="ECO:0000313" key="3">
    <source>
        <dbReference type="Proteomes" id="UP000054399"/>
    </source>
</evidence>
<feature type="compositionally biased region" description="Polar residues" evidence="1">
    <location>
        <begin position="477"/>
        <end position="516"/>
    </location>
</feature>
<dbReference type="RefSeq" id="XP_066611127.1">
    <property type="nucleotide sequence ID" value="XM_066760855.1"/>
</dbReference>
<feature type="compositionally biased region" description="Polar residues" evidence="1">
    <location>
        <begin position="388"/>
        <end position="409"/>
    </location>
</feature>
<keyword evidence="3" id="KW-1185">Reference proteome</keyword>
<feature type="region of interest" description="Disordered" evidence="1">
    <location>
        <begin position="560"/>
        <end position="611"/>
    </location>
</feature>